<feature type="compositionally biased region" description="Basic and acidic residues" evidence="1">
    <location>
        <begin position="162"/>
        <end position="176"/>
    </location>
</feature>
<dbReference type="EMBL" id="BORP01000001">
    <property type="protein sequence ID" value="GIO26448.1"/>
    <property type="molecule type" value="Genomic_DNA"/>
</dbReference>
<organism evidence="3 4">
    <name type="scientific">Ornithinibacillus bavariensis</name>
    <dbReference type="NCBI Taxonomy" id="545502"/>
    <lineage>
        <taxon>Bacteria</taxon>
        <taxon>Bacillati</taxon>
        <taxon>Bacillota</taxon>
        <taxon>Bacilli</taxon>
        <taxon>Bacillales</taxon>
        <taxon>Bacillaceae</taxon>
        <taxon>Ornithinibacillus</taxon>
    </lineage>
</organism>
<keyword evidence="2" id="KW-0472">Membrane</keyword>
<feature type="transmembrane region" description="Helical" evidence="2">
    <location>
        <begin position="205"/>
        <end position="226"/>
    </location>
</feature>
<evidence type="ECO:0000313" key="4">
    <source>
        <dbReference type="Proteomes" id="UP000676917"/>
    </source>
</evidence>
<proteinExistence type="predicted"/>
<keyword evidence="4" id="KW-1185">Reference proteome</keyword>
<dbReference type="Proteomes" id="UP000676917">
    <property type="component" value="Unassembled WGS sequence"/>
</dbReference>
<accession>A0A919X9B3</accession>
<comment type="caution">
    <text evidence="3">The sequence shown here is derived from an EMBL/GenBank/DDBJ whole genome shotgun (WGS) entry which is preliminary data.</text>
</comment>
<evidence type="ECO:0000256" key="1">
    <source>
        <dbReference type="SAM" id="MobiDB-lite"/>
    </source>
</evidence>
<keyword evidence="2" id="KW-0812">Transmembrane</keyword>
<protein>
    <recommendedName>
        <fullName evidence="5">LPXTG cell wall anchor domain-containing protein</fullName>
    </recommendedName>
</protein>
<evidence type="ECO:0000256" key="2">
    <source>
        <dbReference type="SAM" id="Phobius"/>
    </source>
</evidence>
<sequence length="240" mass="26913">MNLKKLILIFFTILVMLSLTTITTFANSVKEIDIEISHKEALFDVSNMKPGDWAPRSITVKNVGKRDFTYTMKVQNKGIDKLFNELLLEVKDANIVIYNGKLSDFDMLPERKLYRNGEEDLAITIRFPEHLGNDYQGLGSNFSFLFIAEDITSNPGGENPEENNKEENPKNENSSEKDEEVVEGIIDSGSNSQGGSTLPSTATSLFNFLFIGVTLIITGALIILLAKQITTNKNIKWIRK</sequence>
<evidence type="ECO:0000313" key="3">
    <source>
        <dbReference type="EMBL" id="GIO26448.1"/>
    </source>
</evidence>
<evidence type="ECO:0008006" key="5">
    <source>
        <dbReference type="Google" id="ProtNLM"/>
    </source>
</evidence>
<name>A0A919X9B3_9BACI</name>
<dbReference type="AlphaFoldDB" id="A0A919X9B3"/>
<gene>
    <name evidence="3" type="ORF">J43TS3_10590</name>
</gene>
<keyword evidence="2" id="KW-1133">Transmembrane helix</keyword>
<feature type="region of interest" description="Disordered" evidence="1">
    <location>
        <begin position="153"/>
        <end position="181"/>
    </location>
</feature>
<reference evidence="3" key="1">
    <citation type="submission" date="2021-03" db="EMBL/GenBank/DDBJ databases">
        <title>Antimicrobial resistance genes in bacteria isolated from Japanese honey, and their potential for conferring macrolide and lincosamide resistance in the American foulbrood pathogen Paenibacillus larvae.</title>
        <authorList>
            <person name="Okamoto M."/>
            <person name="Kumagai M."/>
            <person name="Kanamori H."/>
            <person name="Takamatsu D."/>
        </authorList>
    </citation>
    <scope>NUCLEOTIDE SEQUENCE</scope>
    <source>
        <strain evidence="3">J43TS3</strain>
    </source>
</reference>